<keyword evidence="2 5" id="KW-0378">Hydrolase</keyword>
<reference evidence="7" key="1">
    <citation type="submission" date="2019-07" db="EMBL/GenBank/DDBJ databases">
        <title>De Novo Assembly of kiwifruit Actinidia rufa.</title>
        <authorList>
            <person name="Sugita-Konishi S."/>
            <person name="Sato K."/>
            <person name="Mori E."/>
            <person name="Abe Y."/>
            <person name="Kisaki G."/>
            <person name="Hamano K."/>
            <person name="Suezawa K."/>
            <person name="Otani M."/>
            <person name="Fukuda T."/>
            <person name="Manabe T."/>
            <person name="Gomi K."/>
            <person name="Tabuchi M."/>
            <person name="Akimitsu K."/>
            <person name="Kataoka I."/>
        </authorList>
    </citation>
    <scope>NUCLEOTIDE SEQUENCE [LARGE SCALE GENOMIC DNA]</scope>
    <source>
        <strain evidence="7">cv. Fuchu</strain>
    </source>
</reference>
<accession>A0A7J0DSZ0</accession>
<evidence type="ECO:0000256" key="1">
    <source>
        <dbReference type="ARBA" id="ARBA00008773"/>
    </source>
</evidence>
<keyword evidence="3 5" id="KW-0326">Glycosidase</keyword>
<dbReference type="FunFam" id="3.20.20.80:FF:000010">
    <property type="entry name" value="glucan endo-1,3-beta-glucosidase, basic"/>
    <property type="match status" value="1"/>
</dbReference>
<dbReference type="GO" id="GO:0004553">
    <property type="term" value="F:hydrolase activity, hydrolyzing O-glycosyl compounds"/>
    <property type="evidence" value="ECO:0007669"/>
    <property type="project" value="InterPro"/>
</dbReference>
<dbReference type="GO" id="GO:0005975">
    <property type="term" value="P:carbohydrate metabolic process"/>
    <property type="evidence" value="ECO:0007669"/>
    <property type="project" value="InterPro"/>
</dbReference>
<evidence type="ECO:0000313" key="6">
    <source>
        <dbReference type="EMBL" id="GFS41837.1"/>
    </source>
</evidence>
<evidence type="ECO:0000256" key="2">
    <source>
        <dbReference type="ARBA" id="ARBA00022801"/>
    </source>
</evidence>
<evidence type="ECO:0000313" key="7">
    <source>
        <dbReference type="Proteomes" id="UP000585474"/>
    </source>
</evidence>
<gene>
    <name evidence="6" type="ORF">Acr_00g0076590</name>
</gene>
<dbReference type="PROSITE" id="PS00587">
    <property type="entry name" value="GLYCOSYL_HYDROL_F17"/>
    <property type="match status" value="1"/>
</dbReference>
<evidence type="ECO:0000256" key="3">
    <source>
        <dbReference type="ARBA" id="ARBA00023295"/>
    </source>
</evidence>
<dbReference type="OrthoDB" id="941679at2759"/>
<protein>
    <recommendedName>
        <fullName evidence="8">Glycosyl hydrolase superfamily protein</fullName>
    </recommendedName>
</protein>
<evidence type="ECO:0008006" key="8">
    <source>
        <dbReference type="Google" id="ProtNLM"/>
    </source>
</evidence>
<comment type="caution">
    <text evidence="6">The sequence shown here is derived from an EMBL/GenBank/DDBJ whole genome shotgun (WGS) entry which is preliminary data.</text>
</comment>
<dbReference type="Pfam" id="PF00332">
    <property type="entry name" value="Glyco_hydro_17"/>
    <property type="match status" value="1"/>
</dbReference>
<dbReference type="InterPro" id="IPR017853">
    <property type="entry name" value="GH"/>
</dbReference>
<dbReference type="PANTHER" id="PTHR32227">
    <property type="entry name" value="GLUCAN ENDO-1,3-BETA-GLUCOSIDASE BG1-RELATED-RELATED"/>
    <property type="match status" value="1"/>
</dbReference>
<dbReference type="InterPro" id="IPR044965">
    <property type="entry name" value="Glyco_hydro_17_plant"/>
</dbReference>
<name>A0A7J0DSZ0_9ERIC</name>
<comment type="similarity">
    <text evidence="1 4">Belongs to the glycosyl hydrolase 17 family.</text>
</comment>
<keyword evidence="7" id="KW-1185">Reference proteome</keyword>
<dbReference type="EMBL" id="BJWL01000386">
    <property type="protein sequence ID" value="GFS41837.1"/>
    <property type="molecule type" value="Genomic_DNA"/>
</dbReference>
<dbReference type="Proteomes" id="UP000585474">
    <property type="component" value="Unassembled WGS sequence"/>
</dbReference>
<dbReference type="SUPFAM" id="SSF51445">
    <property type="entry name" value="(Trans)glycosidases"/>
    <property type="match status" value="1"/>
</dbReference>
<organism evidence="6 7">
    <name type="scientific">Actinidia rufa</name>
    <dbReference type="NCBI Taxonomy" id="165716"/>
    <lineage>
        <taxon>Eukaryota</taxon>
        <taxon>Viridiplantae</taxon>
        <taxon>Streptophyta</taxon>
        <taxon>Embryophyta</taxon>
        <taxon>Tracheophyta</taxon>
        <taxon>Spermatophyta</taxon>
        <taxon>Magnoliopsida</taxon>
        <taxon>eudicotyledons</taxon>
        <taxon>Gunneridae</taxon>
        <taxon>Pentapetalae</taxon>
        <taxon>asterids</taxon>
        <taxon>Ericales</taxon>
        <taxon>Actinidiaceae</taxon>
        <taxon>Actinidia</taxon>
    </lineage>
</organism>
<proteinExistence type="inferred from homology"/>
<sequence length="340" mass="37590">MELKRVMFMIVSTIVLVTTQLLLFAGAVNIGVDYGRLGDNLPPPSDVISLYTKCGIEKLRLYDPNPEVLEALRGSNLRVSLGVRNEDIENIGTSQEAANEWVNTNVAPYVKSVNFEWITLGNEVIPGPYASYVPAAMNNIYNAIQSVGLSNTKVTTVTAMILASSYPPSMGAFPDETVEVMKEVTAFLQQTGAPIMVNVYPYFAYASDPADISLEYATFRAQKPIVDGKFKYYSLFDAMVDAYYAALEQINAGNVSIIVSESGWPTAGNSPYTSVDIAQTYNTNLINRVTRQGTPRRPNQTVDAFIFAMFNENQKPDGVEQNWGLFYPSMENVYQLFEAC</sequence>
<dbReference type="Gene3D" id="3.20.20.80">
    <property type="entry name" value="Glycosidases"/>
    <property type="match status" value="1"/>
</dbReference>
<dbReference type="InterPro" id="IPR000490">
    <property type="entry name" value="Glyco_hydro_17"/>
</dbReference>
<evidence type="ECO:0000256" key="5">
    <source>
        <dbReference type="RuleBase" id="RU004336"/>
    </source>
</evidence>
<dbReference type="AlphaFoldDB" id="A0A7J0DSZ0"/>
<evidence type="ECO:0000256" key="4">
    <source>
        <dbReference type="RuleBase" id="RU004335"/>
    </source>
</evidence>